<name>A0ABX1YIF3_9BACL</name>
<keyword evidence="2 7" id="KW-0378">Hydrolase</keyword>
<keyword evidence="3" id="KW-0326">Glycosidase</keyword>
<evidence type="ECO:0000256" key="2">
    <source>
        <dbReference type="ARBA" id="ARBA00022801"/>
    </source>
</evidence>
<dbReference type="Gene3D" id="2.60.40.10">
    <property type="entry name" value="Immunoglobulins"/>
    <property type="match status" value="1"/>
</dbReference>
<evidence type="ECO:0000259" key="4">
    <source>
        <dbReference type="Pfam" id="PF00703"/>
    </source>
</evidence>
<dbReference type="InterPro" id="IPR013783">
    <property type="entry name" value="Ig-like_fold"/>
</dbReference>
<dbReference type="InterPro" id="IPR008979">
    <property type="entry name" value="Galactose-bd-like_sf"/>
</dbReference>
<dbReference type="PANTHER" id="PTHR42732:SF3">
    <property type="entry name" value="HYDROLASE"/>
    <property type="match status" value="1"/>
</dbReference>
<feature type="domain" description="Glycosyl hydrolases family 2 sugar binding" evidence="6">
    <location>
        <begin position="21"/>
        <end position="140"/>
    </location>
</feature>
<comment type="similarity">
    <text evidence="1">Belongs to the glycosyl hydrolase 2 family.</text>
</comment>
<dbReference type="Gene3D" id="3.20.20.80">
    <property type="entry name" value="Glycosidases"/>
    <property type="match status" value="1"/>
</dbReference>
<protein>
    <submittedName>
        <fullName evidence="7">Glycoside hydrolase family 2</fullName>
    </submittedName>
</protein>
<evidence type="ECO:0000256" key="3">
    <source>
        <dbReference type="ARBA" id="ARBA00023295"/>
    </source>
</evidence>
<evidence type="ECO:0000259" key="6">
    <source>
        <dbReference type="Pfam" id="PF02837"/>
    </source>
</evidence>
<dbReference type="EMBL" id="WHOB01000059">
    <property type="protein sequence ID" value="NOU80800.1"/>
    <property type="molecule type" value="Genomic_DNA"/>
</dbReference>
<evidence type="ECO:0000313" key="8">
    <source>
        <dbReference type="Proteomes" id="UP000596857"/>
    </source>
</evidence>
<dbReference type="SUPFAM" id="SSF49785">
    <property type="entry name" value="Galactose-binding domain-like"/>
    <property type="match status" value="1"/>
</dbReference>
<sequence>MTTKAYIKDYPRPQFVRREWQTLNGEWGFRFDDQNTGESGKWQEQLNATHTITVPYTYETQASGVGLQEFHPRVWYNKSVSIPEAAAGRRVILHFQAVDYYAKVWVNGILAGSHQGGYAAFSFDITPYIVSGKDNNITLKAEDSNDCTQPRGKQRWTKDNFECFYVQSTGIWQTVWLEYVEEQRLDSVKITPDIDRSSVSFDVQVHGLETAAGKILLEAAVTLKGVPVKTTSQIIDRPRQTMEIDLLHEASGPWKRSYWSPAQPNLYDVEFILYVDGKVADRVHSYFGMRKVSIGNGKVLLNNAPIYQRLILDQGYWTESHLTPPSEEAIVADIDYILAMGYNSVRKHMKIEDARFLYWCDVKGLLVWSEMAATFEFHDRAVERFTNEWLEIVRQQYNHPSIITWVPFNESWGVPNILHDQRQQKFTEGIYHLTKAIDPYRPVITNDGWEHTVSDILTLHDYVEMGDGLLSRYADNKAAIVNKDITCNQWKYAFAEGYAYRGQPIIISEFGGIAFQSDKGWGYGHQVASEEEFLNRFASLTQAIKSVDYICGYCYTQLTDVQQEINGLLTEAREPKIPLDKIKEINLK</sequence>
<dbReference type="Gene3D" id="2.60.120.260">
    <property type="entry name" value="Galactose-binding domain-like"/>
    <property type="match status" value="1"/>
</dbReference>
<reference evidence="7 8" key="1">
    <citation type="submission" date="2019-10" db="EMBL/GenBank/DDBJ databases">
        <title>Description of Paenibacillus terricola sp. nov.</title>
        <authorList>
            <person name="Carlier A."/>
            <person name="Qi S."/>
        </authorList>
    </citation>
    <scope>NUCLEOTIDE SEQUENCE [LARGE SCALE GENOMIC DNA]</scope>
    <source>
        <strain evidence="7 8">LMG 31459</strain>
    </source>
</reference>
<dbReference type="InterPro" id="IPR006103">
    <property type="entry name" value="Glyco_hydro_2_cat"/>
</dbReference>
<dbReference type="SUPFAM" id="SSF51445">
    <property type="entry name" value="(Trans)glycosidases"/>
    <property type="match status" value="1"/>
</dbReference>
<dbReference type="Pfam" id="PF02836">
    <property type="entry name" value="Glyco_hydro_2_C"/>
    <property type="match status" value="1"/>
</dbReference>
<accession>A0ABX1YIF3</accession>
<dbReference type="InterPro" id="IPR051913">
    <property type="entry name" value="GH2_Domain-Containing"/>
</dbReference>
<comment type="caution">
    <text evidence="7">The sequence shown here is derived from an EMBL/GenBank/DDBJ whole genome shotgun (WGS) entry which is preliminary data.</text>
</comment>
<dbReference type="InterPro" id="IPR036156">
    <property type="entry name" value="Beta-gal/glucu_dom_sf"/>
</dbReference>
<dbReference type="InterPro" id="IPR017853">
    <property type="entry name" value="GH"/>
</dbReference>
<dbReference type="InterPro" id="IPR006104">
    <property type="entry name" value="Glyco_hydro_2_N"/>
</dbReference>
<dbReference type="Pfam" id="PF00703">
    <property type="entry name" value="Glyco_hydro_2"/>
    <property type="match status" value="1"/>
</dbReference>
<dbReference type="Proteomes" id="UP000596857">
    <property type="component" value="Unassembled WGS sequence"/>
</dbReference>
<feature type="domain" description="Glycoside hydrolase family 2 catalytic" evidence="5">
    <location>
        <begin position="323"/>
        <end position="583"/>
    </location>
</feature>
<dbReference type="Pfam" id="PF02837">
    <property type="entry name" value="Glyco_hydro_2_N"/>
    <property type="match status" value="1"/>
</dbReference>
<evidence type="ECO:0000259" key="5">
    <source>
        <dbReference type="Pfam" id="PF02836"/>
    </source>
</evidence>
<dbReference type="RefSeq" id="WP_171718395.1">
    <property type="nucleotide sequence ID" value="NZ_WHOB01000059.1"/>
</dbReference>
<proteinExistence type="inferred from homology"/>
<feature type="domain" description="Glycoside hydrolase family 2 immunoglobulin-like beta-sandwich" evidence="4">
    <location>
        <begin position="184"/>
        <end position="290"/>
    </location>
</feature>
<organism evidence="7 8">
    <name type="scientific">Paenibacillus phytohabitans</name>
    <dbReference type="NCBI Taxonomy" id="2654978"/>
    <lineage>
        <taxon>Bacteria</taxon>
        <taxon>Bacillati</taxon>
        <taxon>Bacillota</taxon>
        <taxon>Bacilli</taxon>
        <taxon>Bacillales</taxon>
        <taxon>Paenibacillaceae</taxon>
        <taxon>Paenibacillus</taxon>
    </lineage>
</organism>
<dbReference type="GO" id="GO:0016787">
    <property type="term" value="F:hydrolase activity"/>
    <property type="evidence" value="ECO:0007669"/>
    <property type="project" value="UniProtKB-KW"/>
</dbReference>
<gene>
    <name evidence="7" type="ORF">GC101_18220</name>
</gene>
<evidence type="ECO:0000313" key="7">
    <source>
        <dbReference type="EMBL" id="NOU80800.1"/>
    </source>
</evidence>
<dbReference type="PANTHER" id="PTHR42732">
    <property type="entry name" value="BETA-GALACTOSIDASE"/>
    <property type="match status" value="1"/>
</dbReference>
<evidence type="ECO:0000256" key="1">
    <source>
        <dbReference type="ARBA" id="ARBA00007401"/>
    </source>
</evidence>
<dbReference type="SUPFAM" id="SSF49303">
    <property type="entry name" value="beta-Galactosidase/glucuronidase domain"/>
    <property type="match status" value="1"/>
</dbReference>
<keyword evidence="8" id="KW-1185">Reference proteome</keyword>
<dbReference type="InterPro" id="IPR006102">
    <property type="entry name" value="Ig-like_GH2"/>
</dbReference>